<evidence type="ECO:0008006" key="3">
    <source>
        <dbReference type="Google" id="ProtNLM"/>
    </source>
</evidence>
<dbReference type="AlphaFoldDB" id="A0A1F4SH77"/>
<evidence type="ECO:0000313" key="2">
    <source>
        <dbReference type="Proteomes" id="UP000178417"/>
    </source>
</evidence>
<proteinExistence type="predicted"/>
<dbReference type="InterPro" id="IPR021109">
    <property type="entry name" value="Peptidase_aspartic_dom_sf"/>
</dbReference>
<sequence length="134" mass="15334">MITFKYRKEKNKFGKTIFRPVADIVLNSNDNSIEVGMYIDSGADVSLIPLSIGLALGFSQEASEIREMKGISSEPIPYVLKEVNFIFNNYKFKGKVAWALIEEIPILLGRMDIFTRFKIIFDESEKVINFVPKF</sequence>
<gene>
    <name evidence="1" type="ORF">A2310_02475</name>
</gene>
<dbReference type="STRING" id="1802579.A2310_02475"/>
<name>A0A1F4SH77_UNCSA</name>
<comment type="caution">
    <text evidence="1">The sequence shown here is derived from an EMBL/GenBank/DDBJ whole genome shotgun (WGS) entry which is preliminary data.</text>
</comment>
<organism evidence="1 2">
    <name type="scientific">candidate division WOR-1 bacterium RIFOXYB2_FULL_37_13</name>
    <dbReference type="NCBI Taxonomy" id="1802579"/>
    <lineage>
        <taxon>Bacteria</taxon>
        <taxon>Bacillati</taxon>
        <taxon>Saganbacteria</taxon>
    </lineage>
</organism>
<dbReference type="Proteomes" id="UP000178417">
    <property type="component" value="Unassembled WGS sequence"/>
</dbReference>
<evidence type="ECO:0000313" key="1">
    <source>
        <dbReference type="EMBL" id="OGC19761.1"/>
    </source>
</evidence>
<accession>A0A1F4SH77</accession>
<dbReference type="Gene3D" id="2.40.70.10">
    <property type="entry name" value="Acid Proteases"/>
    <property type="match status" value="1"/>
</dbReference>
<dbReference type="EMBL" id="MEUB01000059">
    <property type="protein sequence ID" value="OGC19761.1"/>
    <property type="molecule type" value="Genomic_DNA"/>
</dbReference>
<reference evidence="1 2" key="1">
    <citation type="journal article" date="2016" name="Nat. Commun.">
        <title>Thousands of microbial genomes shed light on interconnected biogeochemical processes in an aquifer system.</title>
        <authorList>
            <person name="Anantharaman K."/>
            <person name="Brown C.T."/>
            <person name="Hug L.A."/>
            <person name="Sharon I."/>
            <person name="Castelle C.J."/>
            <person name="Probst A.J."/>
            <person name="Thomas B.C."/>
            <person name="Singh A."/>
            <person name="Wilkins M.J."/>
            <person name="Karaoz U."/>
            <person name="Brodie E.L."/>
            <person name="Williams K.H."/>
            <person name="Hubbard S.S."/>
            <person name="Banfield J.F."/>
        </authorList>
    </citation>
    <scope>NUCLEOTIDE SEQUENCE [LARGE SCALE GENOMIC DNA]</scope>
</reference>
<dbReference type="SUPFAM" id="SSF50630">
    <property type="entry name" value="Acid proteases"/>
    <property type="match status" value="1"/>
</dbReference>
<protein>
    <recommendedName>
        <fullName evidence="3">Peptidase A2 domain-containing protein</fullName>
    </recommendedName>
</protein>